<dbReference type="RefSeq" id="WP_189302198.1">
    <property type="nucleotide sequence ID" value="NZ_BMRP01000014.1"/>
</dbReference>
<keyword evidence="1" id="KW-0472">Membrane</keyword>
<reference evidence="3" key="1">
    <citation type="journal article" date="2019" name="Int. J. Syst. Evol. Microbiol.">
        <title>The Global Catalogue of Microorganisms (GCM) 10K type strain sequencing project: providing services to taxonomists for standard genome sequencing and annotation.</title>
        <authorList>
            <consortium name="The Broad Institute Genomics Platform"/>
            <consortium name="The Broad Institute Genome Sequencing Center for Infectious Disease"/>
            <person name="Wu L."/>
            <person name="Ma J."/>
        </authorList>
    </citation>
    <scope>NUCLEOTIDE SEQUENCE [LARGE SCALE GENOMIC DNA]</scope>
    <source>
        <strain evidence="3">JCM 3399</strain>
    </source>
</reference>
<evidence type="ECO:0000313" key="2">
    <source>
        <dbReference type="EMBL" id="GGU71977.1"/>
    </source>
</evidence>
<keyword evidence="1" id="KW-1133">Transmembrane helix</keyword>
<evidence type="ECO:0000313" key="3">
    <source>
        <dbReference type="Proteomes" id="UP000654471"/>
    </source>
</evidence>
<protein>
    <recommendedName>
        <fullName evidence="4">DUF3995 domain-containing protein</fullName>
    </recommendedName>
</protein>
<evidence type="ECO:0008006" key="4">
    <source>
        <dbReference type="Google" id="ProtNLM"/>
    </source>
</evidence>
<dbReference type="Proteomes" id="UP000654471">
    <property type="component" value="Unassembled WGS sequence"/>
</dbReference>
<sequence>MKSANAAESHYSVAWPGYAAAVWGFVFAIPSFYWALGGLLGAESMVSPSLVHLAEERDPDFLVVLWLTGILKVVGGLVGLALVRRRAWGRGMSRLLQLLAWGAGVLLVWHGALFVGQGLLVEAHAIELAPELRGMSRWYTYLWGPWFVAGGIAFLLAAWTHLGGLTEQRSARIAGMVGGAGALLLSVMALVAGIG</sequence>
<name>A0ABQ2VAQ9_9ACTN</name>
<dbReference type="InterPro" id="IPR025058">
    <property type="entry name" value="DUF3995"/>
</dbReference>
<dbReference type="EMBL" id="BMRP01000014">
    <property type="protein sequence ID" value="GGU71977.1"/>
    <property type="molecule type" value="Genomic_DNA"/>
</dbReference>
<gene>
    <name evidence="2" type="ORF">GCM10010211_42260</name>
</gene>
<feature type="transmembrane region" description="Helical" evidence="1">
    <location>
        <begin position="20"/>
        <end position="41"/>
    </location>
</feature>
<feature type="transmembrane region" description="Helical" evidence="1">
    <location>
        <begin position="173"/>
        <end position="194"/>
    </location>
</feature>
<proteinExistence type="predicted"/>
<keyword evidence="1" id="KW-0812">Transmembrane</keyword>
<comment type="caution">
    <text evidence="2">The sequence shown here is derived from an EMBL/GenBank/DDBJ whole genome shotgun (WGS) entry which is preliminary data.</text>
</comment>
<evidence type="ECO:0000256" key="1">
    <source>
        <dbReference type="SAM" id="Phobius"/>
    </source>
</evidence>
<feature type="transmembrane region" description="Helical" evidence="1">
    <location>
        <begin position="61"/>
        <end position="83"/>
    </location>
</feature>
<organism evidence="2 3">
    <name type="scientific">Streptomyces albospinus</name>
    <dbReference type="NCBI Taxonomy" id="285515"/>
    <lineage>
        <taxon>Bacteria</taxon>
        <taxon>Bacillati</taxon>
        <taxon>Actinomycetota</taxon>
        <taxon>Actinomycetes</taxon>
        <taxon>Kitasatosporales</taxon>
        <taxon>Streptomycetaceae</taxon>
        <taxon>Streptomyces</taxon>
    </lineage>
</organism>
<accession>A0ABQ2VAQ9</accession>
<feature type="transmembrane region" description="Helical" evidence="1">
    <location>
        <begin position="140"/>
        <end position="161"/>
    </location>
</feature>
<keyword evidence="3" id="KW-1185">Reference proteome</keyword>
<feature type="transmembrane region" description="Helical" evidence="1">
    <location>
        <begin position="95"/>
        <end position="120"/>
    </location>
</feature>
<dbReference type="Pfam" id="PF13160">
    <property type="entry name" value="DUF3995"/>
    <property type="match status" value="1"/>
</dbReference>